<feature type="domain" description="TonB-dependent receptor plug" evidence="15">
    <location>
        <begin position="89"/>
        <end position="188"/>
    </location>
</feature>
<dbReference type="Proteomes" id="UP000255423">
    <property type="component" value="Unassembled WGS sequence"/>
</dbReference>
<evidence type="ECO:0000259" key="14">
    <source>
        <dbReference type="Pfam" id="PF00593"/>
    </source>
</evidence>
<keyword evidence="4 10" id="KW-0812">Transmembrane</keyword>
<dbReference type="Gene3D" id="2.170.130.10">
    <property type="entry name" value="TonB-dependent receptor, plug domain"/>
    <property type="match status" value="1"/>
</dbReference>
<keyword evidence="2 10" id="KW-0813">Transport</keyword>
<dbReference type="PANTHER" id="PTHR30069">
    <property type="entry name" value="TONB-DEPENDENT OUTER MEMBRANE RECEPTOR"/>
    <property type="match status" value="1"/>
</dbReference>
<dbReference type="PANTHER" id="PTHR30069:SF29">
    <property type="entry name" value="HEMOGLOBIN AND HEMOGLOBIN-HAPTOGLOBIN-BINDING PROTEIN 1-RELATED"/>
    <property type="match status" value="1"/>
</dbReference>
<feature type="signal peptide" evidence="13">
    <location>
        <begin position="1"/>
        <end position="23"/>
    </location>
</feature>
<evidence type="ECO:0000313" key="16">
    <source>
        <dbReference type="EMBL" id="SUQ24309.1"/>
    </source>
</evidence>
<organism evidence="16 17">
    <name type="scientific">Fibrobacter succinogenes</name>
    <name type="common">Bacteroides succinogenes</name>
    <dbReference type="NCBI Taxonomy" id="833"/>
    <lineage>
        <taxon>Bacteria</taxon>
        <taxon>Pseudomonadati</taxon>
        <taxon>Fibrobacterota</taxon>
        <taxon>Fibrobacteria</taxon>
        <taxon>Fibrobacterales</taxon>
        <taxon>Fibrobacteraceae</taxon>
        <taxon>Fibrobacter</taxon>
    </lineage>
</organism>
<keyword evidence="8 16" id="KW-0675">Receptor</keyword>
<dbReference type="EMBL" id="UHJL01000002">
    <property type="protein sequence ID" value="SUQ24309.1"/>
    <property type="molecule type" value="Genomic_DNA"/>
</dbReference>
<evidence type="ECO:0000313" key="17">
    <source>
        <dbReference type="Proteomes" id="UP000255423"/>
    </source>
</evidence>
<dbReference type="Gene3D" id="2.40.170.20">
    <property type="entry name" value="TonB-dependent receptor, beta-barrel domain"/>
    <property type="match status" value="1"/>
</dbReference>
<keyword evidence="7 10" id="KW-0472">Membrane</keyword>
<dbReference type="InterPro" id="IPR036942">
    <property type="entry name" value="Beta-barrel_TonB_sf"/>
</dbReference>
<dbReference type="GO" id="GO:0009279">
    <property type="term" value="C:cell outer membrane"/>
    <property type="evidence" value="ECO:0007669"/>
    <property type="project" value="UniProtKB-SubCell"/>
</dbReference>
<evidence type="ECO:0000259" key="15">
    <source>
        <dbReference type="Pfam" id="PF07715"/>
    </source>
</evidence>
<gene>
    <name evidence="16" type="ORF">SAMN05661053_1705</name>
</gene>
<keyword evidence="6 11" id="KW-0798">TonB box</keyword>
<dbReference type="InterPro" id="IPR037066">
    <property type="entry name" value="Plug_dom_sf"/>
</dbReference>
<dbReference type="GO" id="GO:0044718">
    <property type="term" value="P:siderophore transmembrane transport"/>
    <property type="evidence" value="ECO:0007669"/>
    <property type="project" value="TreeGrafter"/>
</dbReference>
<dbReference type="PROSITE" id="PS52016">
    <property type="entry name" value="TONB_DEPENDENT_REC_3"/>
    <property type="match status" value="1"/>
</dbReference>
<protein>
    <submittedName>
        <fullName evidence="16">Outer membrane receptor proteins, mostly Fe transport</fullName>
    </submittedName>
</protein>
<evidence type="ECO:0000256" key="3">
    <source>
        <dbReference type="ARBA" id="ARBA00022452"/>
    </source>
</evidence>
<evidence type="ECO:0000256" key="2">
    <source>
        <dbReference type="ARBA" id="ARBA00022448"/>
    </source>
</evidence>
<dbReference type="InterPro" id="IPR039426">
    <property type="entry name" value="TonB-dep_rcpt-like"/>
</dbReference>
<evidence type="ECO:0000256" key="11">
    <source>
        <dbReference type="RuleBase" id="RU003357"/>
    </source>
</evidence>
<evidence type="ECO:0000256" key="13">
    <source>
        <dbReference type="SAM" id="SignalP"/>
    </source>
</evidence>
<dbReference type="RefSeq" id="WP_109573069.1">
    <property type="nucleotide sequence ID" value="NZ_UHJL01000002.1"/>
</dbReference>
<evidence type="ECO:0000256" key="8">
    <source>
        <dbReference type="ARBA" id="ARBA00023170"/>
    </source>
</evidence>
<name>A0A380S525_FIBSU</name>
<sequence>MNIRKFATVFAAFAAFAVVSAYAQDDEVTSFEDFDEPVAESNATDASNGGASEVNAAGASSSSEDVTKLDLLSVETESEAEQAAIAKQVETVSTIDAAELQNTSKSVSKAINSASGVKVRKSGGMGSEGKINIRGMEGKNIKVLVNGVPVETQGNLGLDDIPIDQIADIEVYKGYIPARFATDGAGGAINIVTKKRPTNSVDASYSFSSFNTHKASVAASHLIDSIAGAASLEIGVSGYFNHSDNDYEFTSPYMKSSTGADTSVVRDHDHYTSYNVQAFANLMNAWFDQISLGASFGTFDKQIQCIENRIKEAASEGYNFGASFGLNKKNFFAKNLNFGDYFSFGYAENKIIDTSRVHCRNWFSCDTASKNVGELVSMGLPRLRTVQVYDFNNLLNFEYQFIKDQKIYWNTLIKYHKENPEDDYGAKMVQFNTAGLPGEVFSITTGLSLENNFFDSRLQNLLGFKFHYMKAEISNMPTSLLIEPAVESNDYNDFSYDESLMFKVAKPLSVKASYQHAVRLPTPEELFGDGIRVSAATSLKPEQADNFNFGISVDLQELPLVTRLRFDGDVFYSYYKDKIHYMSSAQMSTPYFNMNPIRAWGYEGDVKLDVNEWVLLGTNWTFQDLRNMKYTAKQGVPKKAIVPNIPRFFMNYLAEFHIGDLFGKEDFLKVWWSANYTDEYFYGWKISSRQSRKIKASFTQDVGVEYSIWDNKLGWSFEVDNITDSESFDKFGESKPGRSFATKIRYSFK</sequence>
<reference evidence="16 17" key="1">
    <citation type="submission" date="2017-08" db="EMBL/GenBank/DDBJ databases">
        <authorList>
            <person name="de Groot N.N."/>
        </authorList>
    </citation>
    <scope>NUCLEOTIDE SEQUENCE [LARGE SCALE GENOMIC DNA]</scope>
    <source>
        <strain evidence="16 17">HM2</strain>
    </source>
</reference>
<evidence type="ECO:0000256" key="5">
    <source>
        <dbReference type="ARBA" id="ARBA00022729"/>
    </source>
</evidence>
<comment type="subcellular location">
    <subcellularLocation>
        <location evidence="1 10">Cell outer membrane</location>
        <topology evidence="1 10">Multi-pass membrane protein</topology>
    </subcellularLocation>
</comment>
<comment type="similarity">
    <text evidence="10 11">Belongs to the TonB-dependent receptor family.</text>
</comment>
<dbReference type="Pfam" id="PF00593">
    <property type="entry name" value="TonB_dep_Rec_b-barrel"/>
    <property type="match status" value="1"/>
</dbReference>
<dbReference type="GO" id="GO:0015344">
    <property type="term" value="F:siderophore uptake transmembrane transporter activity"/>
    <property type="evidence" value="ECO:0007669"/>
    <property type="project" value="TreeGrafter"/>
</dbReference>
<keyword evidence="5 13" id="KW-0732">Signal</keyword>
<feature type="domain" description="TonB-dependent receptor-like beta-barrel" evidence="14">
    <location>
        <begin position="300"/>
        <end position="722"/>
    </location>
</feature>
<keyword evidence="3 10" id="KW-1134">Transmembrane beta strand</keyword>
<evidence type="ECO:0000256" key="1">
    <source>
        <dbReference type="ARBA" id="ARBA00004571"/>
    </source>
</evidence>
<evidence type="ECO:0000256" key="7">
    <source>
        <dbReference type="ARBA" id="ARBA00023136"/>
    </source>
</evidence>
<dbReference type="SUPFAM" id="SSF56935">
    <property type="entry name" value="Porins"/>
    <property type="match status" value="1"/>
</dbReference>
<keyword evidence="9 10" id="KW-0998">Cell outer membrane</keyword>
<feature type="region of interest" description="Disordered" evidence="12">
    <location>
        <begin position="38"/>
        <end position="62"/>
    </location>
</feature>
<dbReference type="Pfam" id="PF07715">
    <property type="entry name" value="Plug"/>
    <property type="match status" value="1"/>
</dbReference>
<evidence type="ECO:0000256" key="6">
    <source>
        <dbReference type="ARBA" id="ARBA00023077"/>
    </source>
</evidence>
<dbReference type="InterPro" id="IPR012910">
    <property type="entry name" value="Plug_dom"/>
</dbReference>
<dbReference type="AlphaFoldDB" id="A0A380S525"/>
<feature type="compositionally biased region" description="Polar residues" evidence="12">
    <location>
        <begin position="41"/>
        <end position="50"/>
    </location>
</feature>
<dbReference type="InterPro" id="IPR000531">
    <property type="entry name" value="Beta-barrel_TonB"/>
</dbReference>
<evidence type="ECO:0000256" key="4">
    <source>
        <dbReference type="ARBA" id="ARBA00022692"/>
    </source>
</evidence>
<proteinExistence type="inferred from homology"/>
<evidence type="ECO:0000256" key="12">
    <source>
        <dbReference type="SAM" id="MobiDB-lite"/>
    </source>
</evidence>
<evidence type="ECO:0000256" key="9">
    <source>
        <dbReference type="ARBA" id="ARBA00023237"/>
    </source>
</evidence>
<accession>A0A380S525</accession>
<feature type="chain" id="PRO_5016903979" evidence="13">
    <location>
        <begin position="24"/>
        <end position="749"/>
    </location>
</feature>
<evidence type="ECO:0000256" key="10">
    <source>
        <dbReference type="PROSITE-ProRule" id="PRU01360"/>
    </source>
</evidence>